<feature type="transmembrane region" description="Helical" evidence="4">
    <location>
        <begin position="164"/>
        <end position="181"/>
    </location>
</feature>
<dbReference type="InterPro" id="IPR011701">
    <property type="entry name" value="MFS"/>
</dbReference>
<dbReference type="PANTHER" id="PTHR43129">
    <property type="entry name" value="FOSMIDOMYCIN RESISTANCE PROTEIN"/>
    <property type="match status" value="1"/>
</dbReference>
<feature type="transmembrane region" description="Helical" evidence="4">
    <location>
        <begin position="202"/>
        <end position="220"/>
    </location>
</feature>
<feature type="transmembrane region" description="Helical" evidence="4">
    <location>
        <begin position="272"/>
        <end position="290"/>
    </location>
</feature>
<dbReference type="RefSeq" id="WP_127789030.1">
    <property type="nucleotide sequence ID" value="NZ_SACL01000007.1"/>
</dbReference>
<comment type="caution">
    <text evidence="6">The sequence shown here is derived from an EMBL/GenBank/DDBJ whole genome shotgun (WGS) entry which is preliminary data.</text>
</comment>
<evidence type="ECO:0000313" key="6">
    <source>
        <dbReference type="EMBL" id="RVT92176.1"/>
    </source>
</evidence>
<reference evidence="6 7" key="1">
    <citation type="submission" date="2019-01" db="EMBL/GenBank/DDBJ databases">
        <authorList>
            <person name="Chen W.-M."/>
        </authorList>
    </citation>
    <scope>NUCLEOTIDE SEQUENCE [LARGE SCALE GENOMIC DNA]</scope>
    <source>
        <strain evidence="6 7">CCP-6</strain>
    </source>
</reference>
<feature type="transmembrane region" description="Helical" evidence="4">
    <location>
        <begin position="296"/>
        <end position="313"/>
    </location>
</feature>
<feature type="transmembrane region" description="Helical" evidence="4">
    <location>
        <begin position="240"/>
        <end position="265"/>
    </location>
</feature>
<feature type="transmembrane region" description="Helical" evidence="4">
    <location>
        <begin position="38"/>
        <end position="64"/>
    </location>
</feature>
<dbReference type="EMBL" id="SACL01000007">
    <property type="protein sequence ID" value="RVT92176.1"/>
    <property type="molecule type" value="Genomic_DNA"/>
</dbReference>
<dbReference type="GO" id="GO:0005886">
    <property type="term" value="C:plasma membrane"/>
    <property type="evidence" value="ECO:0007669"/>
    <property type="project" value="TreeGrafter"/>
</dbReference>
<dbReference type="InterPro" id="IPR020846">
    <property type="entry name" value="MFS_dom"/>
</dbReference>
<evidence type="ECO:0000256" key="1">
    <source>
        <dbReference type="ARBA" id="ARBA00022692"/>
    </source>
</evidence>
<name>A0A437M3K5_9PROT</name>
<feature type="transmembrane region" description="Helical" evidence="4">
    <location>
        <begin position="362"/>
        <end position="381"/>
    </location>
</feature>
<feature type="transmembrane region" description="Helical" evidence="4">
    <location>
        <begin position="76"/>
        <end position="94"/>
    </location>
</feature>
<feature type="transmembrane region" description="Helical" evidence="4">
    <location>
        <begin position="333"/>
        <end position="356"/>
    </location>
</feature>
<evidence type="ECO:0000256" key="2">
    <source>
        <dbReference type="ARBA" id="ARBA00022989"/>
    </source>
</evidence>
<keyword evidence="1 4" id="KW-0812">Transmembrane</keyword>
<keyword evidence="7" id="KW-1185">Reference proteome</keyword>
<evidence type="ECO:0000313" key="7">
    <source>
        <dbReference type="Proteomes" id="UP000282957"/>
    </source>
</evidence>
<proteinExistence type="predicted"/>
<dbReference type="SUPFAM" id="SSF103473">
    <property type="entry name" value="MFS general substrate transporter"/>
    <property type="match status" value="1"/>
</dbReference>
<organism evidence="6 7">
    <name type="scientific">Rhodovarius crocodyli</name>
    <dbReference type="NCBI Taxonomy" id="1979269"/>
    <lineage>
        <taxon>Bacteria</taxon>
        <taxon>Pseudomonadati</taxon>
        <taxon>Pseudomonadota</taxon>
        <taxon>Alphaproteobacteria</taxon>
        <taxon>Acetobacterales</taxon>
        <taxon>Roseomonadaceae</taxon>
        <taxon>Rhodovarius</taxon>
    </lineage>
</organism>
<evidence type="ECO:0000256" key="3">
    <source>
        <dbReference type="ARBA" id="ARBA00023136"/>
    </source>
</evidence>
<dbReference type="InterPro" id="IPR036259">
    <property type="entry name" value="MFS_trans_sf"/>
</dbReference>
<dbReference type="Pfam" id="PF07690">
    <property type="entry name" value="MFS_1"/>
    <property type="match status" value="2"/>
</dbReference>
<protein>
    <submittedName>
        <fullName evidence="6">MFS transporter</fullName>
    </submittedName>
</protein>
<feature type="domain" description="Major facilitator superfamily (MFS) profile" evidence="5">
    <location>
        <begin position="10"/>
        <end position="385"/>
    </location>
</feature>
<evidence type="ECO:0000259" key="5">
    <source>
        <dbReference type="PROSITE" id="PS50850"/>
    </source>
</evidence>
<evidence type="ECO:0000256" key="4">
    <source>
        <dbReference type="SAM" id="Phobius"/>
    </source>
</evidence>
<gene>
    <name evidence="6" type="ORF">EOD42_18340</name>
</gene>
<keyword evidence="2 4" id="KW-1133">Transmembrane helix</keyword>
<dbReference type="PANTHER" id="PTHR43129:SF1">
    <property type="entry name" value="FOSMIDOMYCIN RESISTANCE PROTEIN"/>
    <property type="match status" value="1"/>
</dbReference>
<dbReference type="Proteomes" id="UP000282957">
    <property type="component" value="Unassembled WGS sequence"/>
</dbReference>
<dbReference type="PROSITE" id="PS50850">
    <property type="entry name" value="MFS"/>
    <property type="match status" value="1"/>
</dbReference>
<dbReference type="GO" id="GO:0022857">
    <property type="term" value="F:transmembrane transporter activity"/>
    <property type="evidence" value="ECO:0007669"/>
    <property type="project" value="InterPro"/>
</dbReference>
<feature type="transmembrane region" description="Helical" evidence="4">
    <location>
        <begin position="12"/>
        <end position="32"/>
    </location>
</feature>
<accession>A0A437M3K5</accession>
<dbReference type="AlphaFoldDB" id="A0A437M3K5"/>
<sequence length="397" mass="40600">MAYTNEERSTLGVIAGAHAVSHIHLLVVPPLFPLLRDLLGVGFLELGFALTVANIVSAATQAAVGVMVDRLGPRRVLMAGLLLGGAAFLLLGLWPTYPMLLVASAMYGLANAVYHPADYAILGSAISEERVGRAFSIHTFAGYAGGAVAPALMLGAAWLGGVPAALFLAALLGPLAALPLLRGAMAERPKPKPVRAAGAPRLLNGTVLALTFFFLLINLFNSGIQNFAVPAWAMLDGLSLAAGNTALTAWLAMSAVGVLAGGVVADRTKRHGLVAAGGFLASGFLLLVAGLASLPLVPLTLVMSASGFLAGMIMPSRDMIVRAAAPPGQAGAVFGIVSTGFNIGSMIGPMAYGWMLDHSRPSMVFVTTAACVGIAVGMALWQDSRASARRAVLAAAE</sequence>
<dbReference type="Gene3D" id="1.20.1250.20">
    <property type="entry name" value="MFS general substrate transporter like domains"/>
    <property type="match status" value="2"/>
</dbReference>
<keyword evidence="3 4" id="KW-0472">Membrane</keyword>
<dbReference type="OrthoDB" id="8894129at2"/>